<dbReference type="InterPro" id="IPR014710">
    <property type="entry name" value="RmlC-like_jellyroll"/>
</dbReference>
<evidence type="ECO:0000256" key="2">
    <source>
        <dbReference type="ARBA" id="ARBA00023002"/>
    </source>
</evidence>
<dbReference type="GO" id="GO:0005739">
    <property type="term" value="C:mitochondrion"/>
    <property type="evidence" value="ECO:0007669"/>
    <property type="project" value="TreeGrafter"/>
</dbReference>
<keyword evidence="1" id="KW-0479">Metal-binding</keyword>
<name>A0A2H1C2B9_FASHE</name>
<feature type="compositionally biased region" description="Low complexity" evidence="4">
    <location>
        <begin position="38"/>
        <end position="47"/>
    </location>
</feature>
<feature type="region of interest" description="Disordered" evidence="4">
    <location>
        <begin position="38"/>
        <end position="76"/>
    </location>
</feature>
<dbReference type="AlphaFoldDB" id="A0A2H1C2B9"/>
<evidence type="ECO:0000256" key="4">
    <source>
        <dbReference type="SAM" id="MobiDB-lite"/>
    </source>
</evidence>
<evidence type="ECO:0000313" key="6">
    <source>
        <dbReference type="Proteomes" id="UP000230066"/>
    </source>
</evidence>
<dbReference type="GO" id="GO:0016702">
    <property type="term" value="F:oxidoreductase activity, acting on single donors with incorporation of molecular oxygen, incorporation of two atoms of oxygen"/>
    <property type="evidence" value="ECO:0007669"/>
    <property type="project" value="InterPro"/>
</dbReference>
<dbReference type="Pfam" id="PF07847">
    <property type="entry name" value="PCO_ADO"/>
    <property type="match status" value="1"/>
</dbReference>
<feature type="compositionally biased region" description="Polar residues" evidence="4">
    <location>
        <begin position="48"/>
        <end position="58"/>
    </location>
</feature>
<dbReference type="InterPro" id="IPR011051">
    <property type="entry name" value="RmlC_Cupin_sf"/>
</dbReference>
<sequence length="333" mass="35870">MTTKIATVANLALHAFQQHSVHVTLASTAALTLGTSAGSTPGSGSLSNAQTSSHSPTDGSGAVPDSPNHAPRSASCPNGLPVALQRLLISVHNLKPKDIGFDTSWVSDSQVYAAPVAYVHITENEVFSMGIFILRSGSRIPLHDHPGMYGILRVMYGSLRCRSFTPLQNLKPSHPAYPRSSLTEAFPGSGWQFRDLIVARPHQDVVLNVESCAQLLTPTEGNLHEVTPVDGPAVFLDILAPPYDHDLGTRECRFYKEVILLGNHVPTRPVDLSSLTEAGSDVKCASNHQHSDSNDVQRVNGLSDGSQLIYMVETNQPKDYWCESAEYVGPSVV</sequence>
<gene>
    <name evidence="5" type="ORF">D915_007245</name>
</gene>
<dbReference type="InterPro" id="IPR012864">
    <property type="entry name" value="PCO/ADO"/>
</dbReference>
<keyword evidence="2" id="KW-0560">Oxidoreductase</keyword>
<dbReference type="PANTHER" id="PTHR22966:SF61">
    <property type="entry name" value="2-AMINOETHANETHIOL DIOXYGENASE"/>
    <property type="match status" value="1"/>
</dbReference>
<keyword evidence="5" id="KW-0223">Dioxygenase</keyword>
<dbReference type="SUPFAM" id="SSF51182">
    <property type="entry name" value="RmlC-like cupins"/>
    <property type="match status" value="1"/>
</dbReference>
<dbReference type="GO" id="GO:0046872">
    <property type="term" value="F:metal ion binding"/>
    <property type="evidence" value="ECO:0007669"/>
    <property type="project" value="UniProtKB-KW"/>
</dbReference>
<dbReference type="Gene3D" id="2.60.120.10">
    <property type="entry name" value="Jelly Rolls"/>
    <property type="match status" value="1"/>
</dbReference>
<organism evidence="5 6">
    <name type="scientific">Fasciola hepatica</name>
    <name type="common">Liver fluke</name>
    <dbReference type="NCBI Taxonomy" id="6192"/>
    <lineage>
        <taxon>Eukaryota</taxon>
        <taxon>Metazoa</taxon>
        <taxon>Spiralia</taxon>
        <taxon>Lophotrochozoa</taxon>
        <taxon>Platyhelminthes</taxon>
        <taxon>Trematoda</taxon>
        <taxon>Digenea</taxon>
        <taxon>Plagiorchiida</taxon>
        <taxon>Echinostomata</taxon>
        <taxon>Echinostomatoidea</taxon>
        <taxon>Fasciolidae</taxon>
        <taxon>Fasciola</taxon>
    </lineage>
</organism>
<dbReference type="CDD" id="cd20289">
    <property type="entry name" value="cupin_ADO"/>
    <property type="match status" value="1"/>
</dbReference>
<evidence type="ECO:0000256" key="3">
    <source>
        <dbReference type="ARBA" id="ARBA00023004"/>
    </source>
</evidence>
<keyword evidence="6" id="KW-1185">Reference proteome</keyword>
<dbReference type="EMBL" id="JXXN02003344">
    <property type="protein sequence ID" value="THD21682.1"/>
    <property type="molecule type" value="Genomic_DNA"/>
</dbReference>
<accession>A0A2H1C2B9</accession>
<dbReference type="PANTHER" id="PTHR22966">
    <property type="entry name" value="2-AMINOETHANETHIOL DIOXYGENASE"/>
    <property type="match status" value="1"/>
</dbReference>
<comment type="caution">
    <text evidence="5">The sequence shown here is derived from an EMBL/GenBank/DDBJ whole genome shotgun (WGS) entry which is preliminary data.</text>
</comment>
<protein>
    <submittedName>
        <fullName evidence="5">Cysteamine dioxygenase</fullName>
    </submittedName>
</protein>
<reference evidence="5" key="1">
    <citation type="submission" date="2019-03" db="EMBL/GenBank/DDBJ databases">
        <title>Improved annotation for the trematode Fasciola hepatica.</title>
        <authorList>
            <person name="Choi Y.-J."/>
            <person name="Martin J."/>
            <person name="Mitreva M."/>
        </authorList>
    </citation>
    <scope>NUCLEOTIDE SEQUENCE [LARGE SCALE GENOMIC DNA]</scope>
</reference>
<dbReference type="Proteomes" id="UP000230066">
    <property type="component" value="Unassembled WGS sequence"/>
</dbReference>
<evidence type="ECO:0000256" key="1">
    <source>
        <dbReference type="ARBA" id="ARBA00022723"/>
    </source>
</evidence>
<evidence type="ECO:0000313" key="5">
    <source>
        <dbReference type="EMBL" id="THD21682.1"/>
    </source>
</evidence>
<keyword evidence="3" id="KW-0408">Iron</keyword>
<proteinExistence type="predicted"/>